<proteinExistence type="predicted"/>
<name>A0A5N7BBN4_9EURO</name>
<protein>
    <submittedName>
        <fullName evidence="1">Uncharacterized protein</fullName>
    </submittedName>
</protein>
<keyword evidence="2" id="KW-1185">Reference proteome</keyword>
<organism evidence="1 2">
    <name type="scientific">Aspergillus bertholletiae</name>
    <dbReference type="NCBI Taxonomy" id="1226010"/>
    <lineage>
        <taxon>Eukaryota</taxon>
        <taxon>Fungi</taxon>
        <taxon>Dikarya</taxon>
        <taxon>Ascomycota</taxon>
        <taxon>Pezizomycotina</taxon>
        <taxon>Eurotiomycetes</taxon>
        <taxon>Eurotiomycetidae</taxon>
        <taxon>Eurotiales</taxon>
        <taxon>Aspergillaceae</taxon>
        <taxon>Aspergillus</taxon>
        <taxon>Aspergillus subgen. Circumdati</taxon>
    </lineage>
</organism>
<dbReference type="EMBL" id="ML736197">
    <property type="protein sequence ID" value="KAE8379178.1"/>
    <property type="molecule type" value="Genomic_DNA"/>
</dbReference>
<evidence type="ECO:0000313" key="1">
    <source>
        <dbReference type="EMBL" id="KAE8379178.1"/>
    </source>
</evidence>
<dbReference type="AlphaFoldDB" id="A0A5N7BBN4"/>
<gene>
    <name evidence="1" type="ORF">BDV26DRAFT_291493</name>
</gene>
<accession>A0A5N7BBN4</accession>
<dbReference type="OrthoDB" id="3852249at2759"/>
<dbReference type="Proteomes" id="UP000326198">
    <property type="component" value="Unassembled WGS sequence"/>
</dbReference>
<evidence type="ECO:0000313" key="2">
    <source>
        <dbReference type="Proteomes" id="UP000326198"/>
    </source>
</evidence>
<reference evidence="1 2" key="1">
    <citation type="submission" date="2019-04" db="EMBL/GenBank/DDBJ databases">
        <title>Friends and foes A comparative genomics studyof 23 Aspergillus species from section Flavi.</title>
        <authorList>
            <consortium name="DOE Joint Genome Institute"/>
            <person name="Kjaerbolling I."/>
            <person name="Vesth T."/>
            <person name="Frisvad J.C."/>
            <person name="Nybo J.L."/>
            <person name="Theobald S."/>
            <person name="Kildgaard S."/>
            <person name="Isbrandt T."/>
            <person name="Kuo A."/>
            <person name="Sato A."/>
            <person name="Lyhne E.K."/>
            <person name="Kogle M.E."/>
            <person name="Wiebenga A."/>
            <person name="Kun R.S."/>
            <person name="Lubbers R.J."/>
            <person name="Makela M.R."/>
            <person name="Barry K."/>
            <person name="Chovatia M."/>
            <person name="Clum A."/>
            <person name="Daum C."/>
            <person name="Haridas S."/>
            <person name="He G."/>
            <person name="LaButti K."/>
            <person name="Lipzen A."/>
            <person name="Mondo S."/>
            <person name="Riley R."/>
            <person name="Salamov A."/>
            <person name="Simmons B.A."/>
            <person name="Magnuson J.K."/>
            <person name="Henrissat B."/>
            <person name="Mortensen U.H."/>
            <person name="Larsen T.O."/>
            <person name="Devries R.P."/>
            <person name="Grigoriev I.V."/>
            <person name="Machida M."/>
            <person name="Baker S.E."/>
            <person name="Andersen M.R."/>
        </authorList>
    </citation>
    <scope>NUCLEOTIDE SEQUENCE [LARGE SCALE GENOMIC DNA]</scope>
    <source>
        <strain evidence="1 2">IBT 29228</strain>
    </source>
</reference>
<sequence>MWQNRQSLYEILPREEAENVQSHLPGPAKRSFAIAEQLAIDEGVGKLIIKGHTEEGAGYAWFNFVRIPRHVALQDIGNLNTDNAEEQSSTNGFMGSVLVGMGFGLGRMASTAVFPPAAPYFAAGFMASWTSAMKHGPVDHIRRELRSGPRILGPPVNLAN</sequence>